<dbReference type="GO" id="GO:0016020">
    <property type="term" value="C:membrane"/>
    <property type="evidence" value="ECO:0007669"/>
    <property type="project" value="TreeGrafter"/>
</dbReference>
<keyword evidence="7" id="KW-0325">Glycoprotein</keyword>
<evidence type="ECO:0000256" key="3">
    <source>
        <dbReference type="ARBA" id="ARBA00022553"/>
    </source>
</evidence>
<feature type="compositionally biased region" description="Acidic residues" evidence="10">
    <location>
        <begin position="32"/>
        <end position="43"/>
    </location>
</feature>
<name>A0A8S4NZH1_OWEFU</name>
<dbReference type="Proteomes" id="UP000749559">
    <property type="component" value="Unassembled WGS sequence"/>
</dbReference>
<keyword evidence="8" id="KW-0539">Nucleus</keyword>
<dbReference type="PANTHER" id="PTHR18843:SF7">
    <property type="entry name" value="LAMINA-ASSOCIATED POLYPEPTIDE 1B ISOFORM 1-RELATED"/>
    <property type="match status" value="1"/>
</dbReference>
<comment type="caution">
    <text evidence="13">The sequence shown here is derived from an EMBL/GenBank/DDBJ whole genome shotgun (WGS) entry which is preliminary data.</text>
</comment>
<dbReference type="InterPro" id="IPR038599">
    <property type="entry name" value="LAP1C-like_C_sf"/>
</dbReference>
<organism evidence="13 14">
    <name type="scientific">Owenia fusiformis</name>
    <name type="common">Polychaete worm</name>
    <dbReference type="NCBI Taxonomy" id="6347"/>
    <lineage>
        <taxon>Eukaryota</taxon>
        <taxon>Metazoa</taxon>
        <taxon>Spiralia</taxon>
        <taxon>Lophotrochozoa</taxon>
        <taxon>Annelida</taxon>
        <taxon>Polychaeta</taxon>
        <taxon>Sedentaria</taxon>
        <taxon>Canalipalpata</taxon>
        <taxon>Sabellida</taxon>
        <taxon>Oweniida</taxon>
        <taxon>Oweniidae</taxon>
        <taxon>Owenia</taxon>
    </lineage>
</organism>
<evidence type="ECO:0000256" key="1">
    <source>
        <dbReference type="ARBA" id="ARBA00004259"/>
    </source>
</evidence>
<keyword evidence="5 11" id="KW-1133">Transmembrane helix</keyword>
<evidence type="ECO:0000256" key="9">
    <source>
        <dbReference type="ARBA" id="ARBA00037847"/>
    </source>
</evidence>
<evidence type="ECO:0000259" key="12">
    <source>
        <dbReference type="Pfam" id="PF05609"/>
    </source>
</evidence>
<proteinExistence type="inferred from homology"/>
<keyword evidence="4 11" id="KW-0812">Transmembrane</keyword>
<evidence type="ECO:0000256" key="8">
    <source>
        <dbReference type="ARBA" id="ARBA00023242"/>
    </source>
</evidence>
<evidence type="ECO:0000256" key="6">
    <source>
        <dbReference type="ARBA" id="ARBA00023136"/>
    </source>
</evidence>
<dbReference type="GO" id="GO:0061024">
    <property type="term" value="P:membrane organization"/>
    <property type="evidence" value="ECO:0007669"/>
    <property type="project" value="TreeGrafter"/>
</dbReference>
<feature type="transmembrane region" description="Helical" evidence="11">
    <location>
        <begin position="160"/>
        <end position="181"/>
    </location>
</feature>
<evidence type="ECO:0000256" key="4">
    <source>
        <dbReference type="ARBA" id="ARBA00022692"/>
    </source>
</evidence>
<evidence type="ECO:0000313" key="13">
    <source>
        <dbReference type="EMBL" id="CAH1786123.1"/>
    </source>
</evidence>
<feature type="domain" description="Torsin-1A-interacting protein 1/2 AAA+ activator" evidence="12">
    <location>
        <begin position="193"/>
        <end position="396"/>
    </location>
</feature>
<keyword evidence="14" id="KW-1185">Reference proteome</keyword>
<evidence type="ECO:0000256" key="7">
    <source>
        <dbReference type="ARBA" id="ARBA00023180"/>
    </source>
</evidence>
<dbReference type="InterPro" id="IPR008662">
    <property type="entry name" value="TOIP1/2"/>
</dbReference>
<sequence>MPRKRKDRSLVDSSLESDDLNGSYRSYRAERSEDDESLNSESEDDKHHVSSESLDQSTDSKDVPIAGRTRNRLYPNLEDHISSRPSIHSDASPTRSPRPKRSPRRAANSPRGDLSDHSFTSVCSSPKYPQSSPIYPKLDRSVIGESVEDATPENDESGSYVCLFIVAVLVFVAAIYFSGLMSREIPPPEPINILADFDSLMHNLKSTFKSQDRRLFVSTSSAIKPVLKSWVEKRETLKSPAVVMIAAVSGAMEATECFSNRILSSLQKYSNSTSIVEIHSSRLPKNPDQAKLEVDDKLRDGFSKGNKVAEITNLDLMPASAGLMLHAFCDNENAPYKDVVYFFILQLDSTYISVSDWDGAVERFLIKRWEKELGTDEMHALLSRIANSVVVVSPENNDVLKAHCP</sequence>
<protein>
    <recommendedName>
        <fullName evidence="12">Torsin-1A-interacting protein 1/2 AAA+ activator domain-containing protein</fullName>
    </recommendedName>
</protein>
<comment type="subcellular location">
    <subcellularLocation>
        <location evidence="9">Endomembrane system</location>
        <topology evidence="9">Single-pass membrane protein</topology>
    </subcellularLocation>
    <subcellularLocation>
        <location evidence="1">Nucleus envelope</location>
    </subcellularLocation>
</comment>
<dbReference type="AlphaFoldDB" id="A0A8S4NZH1"/>
<keyword evidence="6 11" id="KW-0472">Membrane</keyword>
<keyword evidence="3" id="KW-0597">Phosphoprotein</keyword>
<dbReference type="PANTHER" id="PTHR18843">
    <property type="entry name" value="TORSIN-1A-INTERACTING PROTEIN"/>
    <property type="match status" value="1"/>
</dbReference>
<dbReference type="Pfam" id="PF05609">
    <property type="entry name" value="LAP1_C"/>
    <property type="match status" value="1"/>
</dbReference>
<dbReference type="EMBL" id="CAIIXF020000006">
    <property type="protein sequence ID" value="CAH1786123.1"/>
    <property type="molecule type" value="Genomic_DNA"/>
</dbReference>
<gene>
    <name evidence="13" type="ORF">OFUS_LOCUS12079</name>
</gene>
<feature type="compositionally biased region" description="Polar residues" evidence="10">
    <location>
        <begin position="117"/>
        <end position="133"/>
    </location>
</feature>
<evidence type="ECO:0000256" key="10">
    <source>
        <dbReference type="SAM" id="MobiDB-lite"/>
    </source>
</evidence>
<dbReference type="OrthoDB" id="6258998at2759"/>
<dbReference type="Gene3D" id="3.40.50.12190">
    <property type="match status" value="1"/>
</dbReference>
<dbReference type="InterPro" id="IPR046753">
    <property type="entry name" value="TOIP1/2_C"/>
</dbReference>
<accession>A0A8S4NZH1</accession>
<dbReference type="GO" id="GO:0001671">
    <property type="term" value="F:ATPase activator activity"/>
    <property type="evidence" value="ECO:0007669"/>
    <property type="project" value="InterPro"/>
</dbReference>
<evidence type="ECO:0000256" key="5">
    <source>
        <dbReference type="ARBA" id="ARBA00022989"/>
    </source>
</evidence>
<evidence type="ECO:0000256" key="11">
    <source>
        <dbReference type="SAM" id="Phobius"/>
    </source>
</evidence>
<dbReference type="GO" id="GO:0005635">
    <property type="term" value="C:nuclear envelope"/>
    <property type="evidence" value="ECO:0007669"/>
    <property type="project" value="UniProtKB-SubCell"/>
</dbReference>
<reference evidence="13" key="1">
    <citation type="submission" date="2022-03" db="EMBL/GenBank/DDBJ databases">
        <authorList>
            <person name="Martin C."/>
        </authorList>
    </citation>
    <scope>NUCLEOTIDE SEQUENCE</scope>
</reference>
<comment type="similarity">
    <text evidence="2">Belongs to the TOR1AIP family.</text>
</comment>
<feature type="region of interest" description="Disordered" evidence="10">
    <location>
        <begin position="1"/>
        <end position="136"/>
    </location>
</feature>
<evidence type="ECO:0000256" key="2">
    <source>
        <dbReference type="ARBA" id="ARBA00007860"/>
    </source>
</evidence>
<evidence type="ECO:0000313" key="14">
    <source>
        <dbReference type="Proteomes" id="UP000749559"/>
    </source>
</evidence>